<sequence>MANKIRRDDEVVVLAGKDKGKQGKVLKVLSSESRLVVEGVSIVKKHQKANPQIEQPGGIIEKEATIHVSNVALVNPATGKADRVGFRVEDEKKVRFFKSNGDLV</sequence>
<dbReference type="InterPro" id="IPR014722">
    <property type="entry name" value="Rib_uL2_dom2"/>
</dbReference>
<evidence type="ECO:0000313" key="11">
    <source>
        <dbReference type="EMBL" id="GAC29073.1"/>
    </source>
</evidence>
<feature type="domain" description="KOW" evidence="10">
    <location>
        <begin position="4"/>
        <end position="31"/>
    </location>
</feature>
<keyword evidence="12" id="KW-1185">Reference proteome</keyword>
<name>K6ZJL4_9ALTE</name>
<evidence type="ECO:0000256" key="9">
    <source>
        <dbReference type="RuleBase" id="RU003477"/>
    </source>
</evidence>
<dbReference type="CDD" id="cd06089">
    <property type="entry name" value="KOW_RPL26"/>
    <property type="match status" value="1"/>
</dbReference>
<dbReference type="InterPro" id="IPR008991">
    <property type="entry name" value="Translation_prot_SH3-like_sf"/>
</dbReference>
<dbReference type="GO" id="GO:1990904">
    <property type="term" value="C:ribonucleoprotein complex"/>
    <property type="evidence" value="ECO:0007669"/>
    <property type="project" value="UniProtKB-KW"/>
</dbReference>
<dbReference type="OrthoDB" id="9807419at2"/>
<evidence type="ECO:0000256" key="7">
    <source>
        <dbReference type="ARBA" id="ARBA00058688"/>
    </source>
</evidence>
<evidence type="ECO:0000256" key="2">
    <source>
        <dbReference type="ARBA" id="ARBA00022730"/>
    </source>
</evidence>
<reference evidence="12" key="1">
    <citation type="journal article" date="2014" name="Environ. Microbiol.">
        <title>Comparative genomics of the marine bacterial genus Glaciecola reveals the high degree of genomic diversity and genomic characteristic for cold adaptation.</title>
        <authorList>
            <person name="Qin Q.L."/>
            <person name="Xie B.B."/>
            <person name="Yu Y."/>
            <person name="Shu Y.L."/>
            <person name="Rong J.C."/>
            <person name="Zhang Y.J."/>
            <person name="Zhao D.L."/>
            <person name="Chen X.L."/>
            <person name="Zhang X.Y."/>
            <person name="Chen B."/>
            <person name="Zhou B.C."/>
            <person name="Zhang Y.Z."/>
        </authorList>
    </citation>
    <scope>NUCLEOTIDE SEQUENCE [LARGE SCALE GENOMIC DNA]</scope>
    <source>
        <strain evidence="12">ACAM 615</strain>
    </source>
</reference>
<dbReference type="Proteomes" id="UP000006251">
    <property type="component" value="Unassembled WGS sequence"/>
</dbReference>
<organism evidence="11 12">
    <name type="scientific">Brumicola pallidula DSM 14239 = ACAM 615</name>
    <dbReference type="NCBI Taxonomy" id="1121922"/>
    <lineage>
        <taxon>Bacteria</taxon>
        <taxon>Pseudomonadati</taxon>
        <taxon>Pseudomonadota</taxon>
        <taxon>Gammaproteobacteria</taxon>
        <taxon>Alteromonadales</taxon>
        <taxon>Alteromonadaceae</taxon>
        <taxon>Brumicola</taxon>
    </lineage>
</organism>
<dbReference type="SUPFAM" id="SSF50104">
    <property type="entry name" value="Translation proteins SH3-like domain"/>
    <property type="match status" value="1"/>
</dbReference>
<dbReference type="InterPro" id="IPR057264">
    <property type="entry name" value="Ribosomal_uL24_C"/>
</dbReference>
<comment type="caution">
    <text evidence="11">The sequence shown here is derived from an EMBL/GenBank/DDBJ whole genome shotgun (WGS) entry which is preliminary data.</text>
</comment>
<dbReference type="Pfam" id="PF00467">
    <property type="entry name" value="KOW"/>
    <property type="match status" value="1"/>
</dbReference>
<gene>
    <name evidence="8 11" type="primary">rplX</name>
    <name evidence="11" type="ORF">GPAL_2212</name>
</gene>
<dbReference type="InterPro" id="IPR041988">
    <property type="entry name" value="Ribosomal_uL24_KOW"/>
</dbReference>
<dbReference type="EMBL" id="BAEQ01000041">
    <property type="protein sequence ID" value="GAC29073.1"/>
    <property type="molecule type" value="Genomic_DNA"/>
</dbReference>
<evidence type="ECO:0000256" key="6">
    <source>
        <dbReference type="ARBA" id="ARBA00035206"/>
    </source>
</evidence>
<dbReference type="STRING" id="1121922.GCA_000428905_01316"/>
<evidence type="ECO:0000256" key="5">
    <source>
        <dbReference type="ARBA" id="ARBA00023274"/>
    </source>
</evidence>
<keyword evidence="5 8" id="KW-0687">Ribonucleoprotein</keyword>
<dbReference type="SMART" id="SM00739">
    <property type="entry name" value="KOW"/>
    <property type="match status" value="1"/>
</dbReference>
<dbReference type="GO" id="GO:0006412">
    <property type="term" value="P:translation"/>
    <property type="evidence" value="ECO:0007669"/>
    <property type="project" value="UniProtKB-UniRule"/>
</dbReference>
<evidence type="ECO:0000256" key="3">
    <source>
        <dbReference type="ARBA" id="ARBA00022884"/>
    </source>
</evidence>
<comment type="subunit">
    <text evidence="8">Part of the 50S ribosomal subunit.</text>
</comment>
<dbReference type="Pfam" id="PF17136">
    <property type="entry name" value="ribosomal_L24"/>
    <property type="match status" value="1"/>
</dbReference>
<comment type="function">
    <text evidence="7 8">One of the proteins that surrounds the polypeptide exit tunnel on the outside of the subunit.</text>
</comment>
<comment type="function">
    <text evidence="8">One of two assembly initiator proteins, it binds directly to the 5'-end of the 23S rRNA, where it nucleates assembly of the 50S subunit.</text>
</comment>
<dbReference type="InterPro" id="IPR003256">
    <property type="entry name" value="Ribosomal_uL24"/>
</dbReference>
<evidence type="ECO:0000259" key="10">
    <source>
        <dbReference type="SMART" id="SM00739"/>
    </source>
</evidence>
<dbReference type="HAMAP" id="MF_01326_B">
    <property type="entry name" value="Ribosomal_uL24_B"/>
    <property type="match status" value="1"/>
</dbReference>
<dbReference type="InterPro" id="IPR005824">
    <property type="entry name" value="KOW"/>
</dbReference>
<dbReference type="GO" id="GO:0019843">
    <property type="term" value="F:rRNA binding"/>
    <property type="evidence" value="ECO:0007669"/>
    <property type="project" value="UniProtKB-UniRule"/>
</dbReference>
<dbReference type="Gene3D" id="2.30.30.30">
    <property type="match status" value="1"/>
</dbReference>
<dbReference type="AlphaFoldDB" id="K6ZJL4"/>
<dbReference type="NCBIfam" id="TIGR01079">
    <property type="entry name" value="rplX_bact"/>
    <property type="match status" value="1"/>
</dbReference>
<accession>K6ZJL4</accession>
<dbReference type="GO" id="GO:0003735">
    <property type="term" value="F:structural constituent of ribosome"/>
    <property type="evidence" value="ECO:0007669"/>
    <property type="project" value="InterPro"/>
</dbReference>
<dbReference type="InterPro" id="IPR005825">
    <property type="entry name" value="Ribosomal_uL24_CS"/>
</dbReference>
<evidence type="ECO:0000256" key="4">
    <source>
        <dbReference type="ARBA" id="ARBA00022980"/>
    </source>
</evidence>
<dbReference type="PANTHER" id="PTHR12903">
    <property type="entry name" value="MITOCHONDRIAL RIBOSOMAL PROTEIN L24"/>
    <property type="match status" value="1"/>
</dbReference>
<dbReference type="FunFam" id="2.30.30.30:FF:000004">
    <property type="entry name" value="50S ribosomal protein L24"/>
    <property type="match status" value="1"/>
</dbReference>
<dbReference type="RefSeq" id="WP_006011610.1">
    <property type="nucleotide sequence ID" value="NZ_AUAV01000005.1"/>
</dbReference>
<keyword evidence="3 8" id="KW-0694">RNA-binding</keyword>
<evidence type="ECO:0000256" key="1">
    <source>
        <dbReference type="ARBA" id="ARBA00010618"/>
    </source>
</evidence>
<protein>
    <recommendedName>
        <fullName evidence="6 8">Large ribosomal subunit protein uL24</fullName>
    </recommendedName>
</protein>
<evidence type="ECO:0000256" key="8">
    <source>
        <dbReference type="HAMAP-Rule" id="MF_01326"/>
    </source>
</evidence>
<comment type="similarity">
    <text evidence="1 8 9">Belongs to the universal ribosomal protein uL24 family.</text>
</comment>
<proteinExistence type="inferred from homology"/>
<dbReference type="GO" id="GO:0005840">
    <property type="term" value="C:ribosome"/>
    <property type="evidence" value="ECO:0007669"/>
    <property type="project" value="UniProtKB-KW"/>
</dbReference>
<keyword evidence="4 8" id="KW-0689">Ribosomal protein</keyword>
<keyword evidence="2 8" id="KW-0699">rRNA-binding</keyword>
<evidence type="ECO:0000313" key="12">
    <source>
        <dbReference type="Proteomes" id="UP000006251"/>
    </source>
</evidence>
<dbReference type="PROSITE" id="PS01108">
    <property type="entry name" value="RIBOSOMAL_L24"/>
    <property type="match status" value="1"/>
</dbReference>